<accession>A0A9P7KZ27</accession>
<reference evidence="2" key="2">
    <citation type="submission" date="2020-10" db="EMBL/GenBank/DDBJ databases">
        <authorList>
            <person name="Peck L.D."/>
            <person name="Nowell R.W."/>
            <person name="Flood J."/>
            <person name="Ryan M.J."/>
            <person name="Barraclough T.G."/>
        </authorList>
    </citation>
    <scope>NUCLEOTIDE SEQUENCE</scope>
    <source>
        <strain evidence="2">IMI 127659i</strain>
    </source>
</reference>
<reference evidence="2" key="1">
    <citation type="journal article" date="2020" name="bioRxiv">
        <title>Historical genomics reveals the evolutionary mechanisms behind multiple outbreaks of the host-specific coffee wilt pathogen Fusarium xylarioides.</title>
        <authorList>
            <person name="Peck D."/>
            <person name="Nowell R.W."/>
            <person name="Flood J."/>
            <person name="Ryan M.J."/>
            <person name="Barraclough T.G."/>
        </authorList>
    </citation>
    <scope>NUCLEOTIDE SEQUENCE</scope>
    <source>
        <strain evidence="2">IMI 127659i</strain>
    </source>
</reference>
<organism evidence="2 3">
    <name type="scientific">Fusarium xylarioides</name>
    <dbReference type="NCBI Taxonomy" id="221167"/>
    <lineage>
        <taxon>Eukaryota</taxon>
        <taxon>Fungi</taxon>
        <taxon>Dikarya</taxon>
        <taxon>Ascomycota</taxon>
        <taxon>Pezizomycotina</taxon>
        <taxon>Sordariomycetes</taxon>
        <taxon>Hypocreomycetidae</taxon>
        <taxon>Hypocreales</taxon>
        <taxon>Nectriaceae</taxon>
        <taxon>Fusarium</taxon>
        <taxon>Fusarium fujikuroi species complex</taxon>
    </lineage>
</organism>
<evidence type="ECO:0000256" key="1">
    <source>
        <dbReference type="SAM" id="MobiDB-lite"/>
    </source>
</evidence>
<gene>
    <name evidence="2" type="ORF">H9Q72_009208</name>
</gene>
<evidence type="ECO:0000313" key="2">
    <source>
        <dbReference type="EMBL" id="KAG5762697.1"/>
    </source>
</evidence>
<proteinExistence type="predicted"/>
<protein>
    <submittedName>
        <fullName evidence="2">Uncharacterized protein</fullName>
    </submittedName>
</protein>
<name>A0A9P7KZ27_9HYPO</name>
<evidence type="ECO:0000313" key="3">
    <source>
        <dbReference type="Proteomes" id="UP000750502"/>
    </source>
</evidence>
<comment type="caution">
    <text evidence="2">The sequence shown here is derived from an EMBL/GenBank/DDBJ whole genome shotgun (WGS) entry which is preliminary data.</text>
</comment>
<dbReference type="Proteomes" id="UP000750502">
    <property type="component" value="Unassembled WGS sequence"/>
</dbReference>
<keyword evidence="3" id="KW-1185">Reference proteome</keyword>
<feature type="region of interest" description="Disordered" evidence="1">
    <location>
        <begin position="1"/>
        <end position="22"/>
    </location>
</feature>
<sequence length="326" mass="35346">MTGNGDAEASHQAAALDNTSESRMTASLVSSLGEKVATAHPLVATKPEHLATKLVLTWSTFKMSGAKDKSLIDMMLATMEDCRVDLKYGLQTGTDAEIAFFDFSSEFTRAQSDELHEEVARLNPRLRGIDPELIMVVHKALRTDADTGLEGEHRLGDILPRDALPFFLASCLELIPTSGAHEEVILKEVKKILPLYQRYSNTCPRTSPQKPAENRGATSQPVTAENFKAALLAVKSHIEASVVHANRAVESVVGQHAALLEDANMDSLMEKLGKATDIATATSLFDQVCALHAVQYAIIARTAAESNEDIIPLIDKMLQAIESSNP</sequence>
<dbReference type="EMBL" id="JADFTT010000356">
    <property type="protein sequence ID" value="KAG5762697.1"/>
    <property type="molecule type" value="Genomic_DNA"/>
</dbReference>
<dbReference type="OrthoDB" id="5087753at2759"/>
<dbReference type="AlphaFoldDB" id="A0A9P7KZ27"/>